<evidence type="ECO:0000313" key="3">
    <source>
        <dbReference type="Proteomes" id="UP000807342"/>
    </source>
</evidence>
<keyword evidence="1" id="KW-0472">Membrane</keyword>
<feature type="transmembrane region" description="Helical" evidence="1">
    <location>
        <begin position="6"/>
        <end position="29"/>
    </location>
</feature>
<dbReference type="Proteomes" id="UP000807342">
    <property type="component" value="Unassembled WGS sequence"/>
</dbReference>
<dbReference type="PANTHER" id="PTHR40465">
    <property type="entry name" value="CHROMOSOME 1, WHOLE GENOME SHOTGUN SEQUENCE"/>
    <property type="match status" value="1"/>
</dbReference>
<dbReference type="PANTHER" id="PTHR40465:SF1">
    <property type="entry name" value="DUF6534 DOMAIN-CONTAINING PROTEIN"/>
    <property type="match status" value="1"/>
</dbReference>
<dbReference type="OrthoDB" id="2929525at2759"/>
<evidence type="ECO:0000256" key="1">
    <source>
        <dbReference type="SAM" id="Phobius"/>
    </source>
</evidence>
<reference evidence="2" key="1">
    <citation type="submission" date="2020-11" db="EMBL/GenBank/DDBJ databases">
        <authorList>
            <consortium name="DOE Joint Genome Institute"/>
            <person name="Ahrendt S."/>
            <person name="Riley R."/>
            <person name="Andreopoulos W."/>
            <person name="Labutti K."/>
            <person name="Pangilinan J."/>
            <person name="Ruiz-Duenas F.J."/>
            <person name="Barrasa J.M."/>
            <person name="Sanchez-Garcia M."/>
            <person name="Camarero S."/>
            <person name="Miyauchi S."/>
            <person name="Serrano A."/>
            <person name="Linde D."/>
            <person name="Babiker R."/>
            <person name="Drula E."/>
            <person name="Ayuso-Fernandez I."/>
            <person name="Pacheco R."/>
            <person name="Padilla G."/>
            <person name="Ferreira P."/>
            <person name="Barriuso J."/>
            <person name="Kellner H."/>
            <person name="Castanera R."/>
            <person name="Alfaro M."/>
            <person name="Ramirez L."/>
            <person name="Pisabarro A.G."/>
            <person name="Kuo A."/>
            <person name="Tritt A."/>
            <person name="Lipzen A."/>
            <person name="He G."/>
            <person name="Yan M."/>
            <person name="Ng V."/>
            <person name="Cullen D."/>
            <person name="Martin F."/>
            <person name="Rosso M.-N."/>
            <person name="Henrissat B."/>
            <person name="Hibbett D."/>
            <person name="Martinez A.T."/>
            <person name="Grigoriev I.V."/>
        </authorList>
    </citation>
    <scope>NUCLEOTIDE SEQUENCE</scope>
    <source>
        <strain evidence="2">MF-IS2</strain>
    </source>
</reference>
<feature type="transmembrane region" description="Helical" evidence="1">
    <location>
        <begin position="154"/>
        <end position="180"/>
    </location>
</feature>
<sequence length="191" mass="21256">MSFAGLGVLEIGLCISFLLFGVVISQSVIYFRRYSRDDPGFLNCLVSFVLILELAHSAVIIGMIYSISITFSHLTIIPQNSYFLATTNVLENLLSLVVQSFFSYRVFRLSKRFSLGLLCWALSTLRFACGVAVAVESYIDVPRVPNGIVLITKFGWLITLAFVLGGLVDVVIAALQVWYLRDVVKGLQDMR</sequence>
<dbReference type="AlphaFoldDB" id="A0A9P5X7B6"/>
<dbReference type="EMBL" id="MU151279">
    <property type="protein sequence ID" value="KAF9445813.1"/>
    <property type="molecule type" value="Genomic_DNA"/>
</dbReference>
<protein>
    <submittedName>
        <fullName evidence="2">Uncharacterized protein</fullName>
    </submittedName>
</protein>
<feature type="transmembrane region" description="Helical" evidence="1">
    <location>
        <begin position="81"/>
        <end position="102"/>
    </location>
</feature>
<gene>
    <name evidence="2" type="ORF">P691DRAFT_830186</name>
</gene>
<comment type="caution">
    <text evidence="2">The sequence shown here is derived from an EMBL/GenBank/DDBJ whole genome shotgun (WGS) entry which is preliminary data.</text>
</comment>
<feature type="transmembrane region" description="Helical" evidence="1">
    <location>
        <begin position="41"/>
        <end position="69"/>
    </location>
</feature>
<organism evidence="2 3">
    <name type="scientific">Macrolepiota fuliginosa MF-IS2</name>
    <dbReference type="NCBI Taxonomy" id="1400762"/>
    <lineage>
        <taxon>Eukaryota</taxon>
        <taxon>Fungi</taxon>
        <taxon>Dikarya</taxon>
        <taxon>Basidiomycota</taxon>
        <taxon>Agaricomycotina</taxon>
        <taxon>Agaricomycetes</taxon>
        <taxon>Agaricomycetidae</taxon>
        <taxon>Agaricales</taxon>
        <taxon>Agaricineae</taxon>
        <taxon>Agaricaceae</taxon>
        <taxon>Macrolepiota</taxon>
    </lineage>
</organism>
<name>A0A9P5X7B6_9AGAR</name>
<keyword evidence="1" id="KW-1133">Transmembrane helix</keyword>
<accession>A0A9P5X7B6</accession>
<keyword evidence="1" id="KW-0812">Transmembrane</keyword>
<feature type="transmembrane region" description="Helical" evidence="1">
    <location>
        <begin position="114"/>
        <end position="134"/>
    </location>
</feature>
<evidence type="ECO:0000313" key="2">
    <source>
        <dbReference type="EMBL" id="KAF9445813.1"/>
    </source>
</evidence>
<proteinExistence type="predicted"/>
<keyword evidence="3" id="KW-1185">Reference proteome</keyword>